<keyword evidence="2" id="KW-1185">Reference proteome</keyword>
<name>A0A8J3N3V6_9CHLR</name>
<protein>
    <submittedName>
        <fullName evidence="1">Uncharacterized protein</fullName>
    </submittedName>
</protein>
<dbReference type="EMBL" id="BNJK01000001">
    <property type="protein sequence ID" value="GHO97462.1"/>
    <property type="molecule type" value="Genomic_DNA"/>
</dbReference>
<organism evidence="1 2">
    <name type="scientific">Reticulibacter mediterranei</name>
    <dbReference type="NCBI Taxonomy" id="2778369"/>
    <lineage>
        <taxon>Bacteria</taxon>
        <taxon>Bacillati</taxon>
        <taxon>Chloroflexota</taxon>
        <taxon>Ktedonobacteria</taxon>
        <taxon>Ktedonobacterales</taxon>
        <taxon>Reticulibacteraceae</taxon>
        <taxon>Reticulibacter</taxon>
    </lineage>
</organism>
<dbReference type="AlphaFoldDB" id="A0A8J3N3V6"/>
<gene>
    <name evidence="1" type="ORF">KSF_075100</name>
</gene>
<proteinExistence type="predicted"/>
<evidence type="ECO:0000313" key="2">
    <source>
        <dbReference type="Proteomes" id="UP000597444"/>
    </source>
</evidence>
<accession>A0A8J3N3V6</accession>
<dbReference type="Proteomes" id="UP000597444">
    <property type="component" value="Unassembled WGS sequence"/>
</dbReference>
<evidence type="ECO:0000313" key="1">
    <source>
        <dbReference type="EMBL" id="GHO97462.1"/>
    </source>
</evidence>
<reference evidence="1" key="1">
    <citation type="submission" date="2020-10" db="EMBL/GenBank/DDBJ databases">
        <title>Taxonomic study of unclassified bacteria belonging to the class Ktedonobacteria.</title>
        <authorList>
            <person name="Yabe S."/>
            <person name="Wang C.M."/>
            <person name="Zheng Y."/>
            <person name="Sakai Y."/>
            <person name="Cavaletti L."/>
            <person name="Monciardini P."/>
            <person name="Donadio S."/>
        </authorList>
    </citation>
    <scope>NUCLEOTIDE SEQUENCE</scope>
    <source>
        <strain evidence="1">ID150040</strain>
    </source>
</reference>
<comment type="caution">
    <text evidence="1">The sequence shown here is derived from an EMBL/GenBank/DDBJ whole genome shotgun (WGS) entry which is preliminary data.</text>
</comment>
<sequence>MIKGTLRTGFSITTCPHAGIYGIDQHPTFQGILSQEYIDRLTVDVALNQSIIDTAP</sequence>